<dbReference type="InterPro" id="IPR047881">
    <property type="entry name" value="LktA_repeat"/>
</dbReference>
<name>A0A944DD45_DENI1</name>
<feature type="signal peptide" evidence="2">
    <location>
        <begin position="1"/>
        <end position="40"/>
    </location>
</feature>
<protein>
    <submittedName>
        <fullName evidence="4">Leukotoxin LktA family filamentous adhesin</fullName>
    </submittedName>
</protein>
<dbReference type="RefSeq" id="WP_214363950.1">
    <property type="nucleotide sequence ID" value="NZ_JAEKFT010000048.1"/>
</dbReference>
<comment type="caution">
    <text evidence="4">The sequence shown here is derived from an EMBL/GenBank/DDBJ whole genome shotgun (WGS) entry which is preliminary data.</text>
</comment>
<dbReference type="Proteomes" id="UP000694660">
    <property type="component" value="Unassembled WGS sequence"/>
</dbReference>
<dbReference type="InterPro" id="IPR011050">
    <property type="entry name" value="Pectin_lyase_fold/virulence"/>
</dbReference>
<evidence type="ECO:0000313" key="5">
    <source>
        <dbReference type="Proteomes" id="UP000694660"/>
    </source>
</evidence>
<feature type="compositionally biased region" description="Low complexity" evidence="1">
    <location>
        <begin position="927"/>
        <end position="941"/>
    </location>
</feature>
<dbReference type="InterPro" id="IPR012334">
    <property type="entry name" value="Pectin_lyas_fold"/>
</dbReference>
<feature type="domain" description="Filamentous haemagglutinin FhaB/tRNA nuclease CdiA-like TPS" evidence="3">
    <location>
        <begin position="51"/>
        <end position="159"/>
    </location>
</feature>
<feature type="region of interest" description="Disordered" evidence="1">
    <location>
        <begin position="2405"/>
        <end position="2425"/>
    </location>
</feature>
<proteinExistence type="predicted"/>
<gene>
    <name evidence="4" type="ORF">I8J34_22845</name>
</gene>
<evidence type="ECO:0000313" key="4">
    <source>
        <dbReference type="EMBL" id="MBT0964025.1"/>
    </source>
</evidence>
<feature type="region of interest" description="Disordered" evidence="1">
    <location>
        <begin position="403"/>
        <end position="422"/>
    </location>
</feature>
<evidence type="ECO:0000256" key="1">
    <source>
        <dbReference type="SAM" id="MobiDB-lite"/>
    </source>
</evidence>
<dbReference type="SUPFAM" id="SSF51126">
    <property type="entry name" value="Pectin lyase-like"/>
    <property type="match status" value="1"/>
</dbReference>
<dbReference type="NCBIfam" id="NF012206">
    <property type="entry name" value="LktA_tand_53"/>
    <property type="match status" value="15"/>
</dbReference>
<feature type="compositionally biased region" description="Basic and acidic residues" evidence="1">
    <location>
        <begin position="2406"/>
        <end position="2416"/>
    </location>
</feature>
<dbReference type="InterPro" id="IPR008638">
    <property type="entry name" value="FhaB/CdiA-like_TPS"/>
</dbReference>
<dbReference type="Gene3D" id="1.20.5.340">
    <property type="match status" value="1"/>
</dbReference>
<reference evidence="5" key="1">
    <citation type="journal article" date="2022" name="ISME J.">
        <title>Genetic and phylogenetic analysis of dissimilatory iodate-reducing bacteria identifies potential niches across the world's oceans.</title>
        <authorList>
            <person name="Reyes-Umana V."/>
            <person name="Henning Z."/>
            <person name="Lee K."/>
            <person name="Barnum T.P."/>
            <person name="Coates J.D."/>
        </authorList>
    </citation>
    <scope>NUCLEOTIDE SEQUENCE [LARGE SCALE GENOMIC DNA]</scope>
    <source>
        <strain evidence="5">IR12</strain>
    </source>
</reference>
<feature type="compositionally biased region" description="Polar residues" evidence="1">
    <location>
        <begin position="1984"/>
        <end position="1993"/>
    </location>
</feature>
<feature type="region of interest" description="Disordered" evidence="1">
    <location>
        <begin position="1970"/>
        <end position="1997"/>
    </location>
</feature>
<keyword evidence="2" id="KW-0732">Signal</keyword>
<feature type="region of interest" description="Disordered" evidence="1">
    <location>
        <begin position="1265"/>
        <end position="1288"/>
    </location>
</feature>
<feature type="chain" id="PRO_5036885758" evidence="2">
    <location>
        <begin position="41"/>
        <end position="5265"/>
    </location>
</feature>
<dbReference type="NCBIfam" id="NF012204">
    <property type="entry name" value="adhes_FxxPxG"/>
    <property type="match status" value="1"/>
</dbReference>
<feature type="region of interest" description="Disordered" evidence="1">
    <location>
        <begin position="921"/>
        <end position="941"/>
    </location>
</feature>
<keyword evidence="5" id="KW-1185">Reference proteome</keyword>
<accession>A0A944DD45</accession>
<organism evidence="4 5">
    <name type="scientific">Denitromonas iodatirespirans</name>
    <dbReference type="NCBI Taxonomy" id="2795389"/>
    <lineage>
        <taxon>Bacteria</taxon>
        <taxon>Pseudomonadati</taxon>
        <taxon>Pseudomonadota</taxon>
        <taxon>Betaproteobacteria</taxon>
        <taxon>Rhodocyclales</taxon>
        <taxon>Zoogloeaceae</taxon>
        <taxon>Denitromonas</taxon>
    </lineage>
</organism>
<dbReference type="Gene3D" id="2.160.20.10">
    <property type="entry name" value="Single-stranded right-handed beta-helix, Pectin lyase-like"/>
    <property type="match status" value="1"/>
</dbReference>
<dbReference type="EMBL" id="JAEKFT010000048">
    <property type="protein sequence ID" value="MBT0964025.1"/>
    <property type="molecule type" value="Genomic_DNA"/>
</dbReference>
<evidence type="ECO:0000259" key="3">
    <source>
        <dbReference type="SMART" id="SM00912"/>
    </source>
</evidence>
<dbReference type="NCBIfam" id="TIGR01901">
    <property type="entry name" value="adhes_NPXG"/>
    <property type="match status" value="1"/>
</dbReference>
<evidence type="ECO:0000256" key="2">
    <source>
        <dbReference type="SAM" id="SignalP"/>
    </source>
</evidence>
<sequence>MSYGALAYLRRQYLCVLRRCAFLNAFSSWLLLAAPMAAVAQPGIVTDGRTATTLTQAGAVTDVTTATVRGDNAFNSFSRFNIGAGQTVNLHLPQQAANLLNLVRNERSQIDGVMNAYKDGRIGGNVFFFNPHGMVVGAQGQINVGSLTVATPTPAFMERLIGPGGVIDDAAVDQALRGEIPLSESGLITVKGSVRAARAVQLAAANVNVDGGARIDAGAAAHAGFGALVNIDGLEAGAQLLQDGDTVRIVAADAVNIAGAVSADGATGQAAGRVRIDAGGDITVASGGRVSADGHGANSDGGAIRVWAEDTATLAAGGEISARGGEVSGDGGHIEFSATETVRLEGGALKANATNGQRGAVLIDPNTIEVVSANQHTDGADFTLIANDKITVGDNITISTRDIANPAGGDHATDASQGDSGDLTLRASHVELKAGSRLLAHADSGHTGGDVTVEGRTLDAIGANRDVSASVSLTEATVTGKDITIRSSADTSLMQELLDNDPTLSLADAQRQIDLELDDPIDGIGGAFLSVTTKATATTTVLGSKVTGSGKVTISSHAGARSGFEKTATATTTIGDSGAIKSEIRGREVEITSTATTSLVYQILGTATRLLDQSWLPDPDGPLITALDDTFFDFNSVPLVALSTAKATTLVDGATLIVGADTVTIGANADSAAKPTFSSPFLFSAAWGESTAEARARVVGTANVTATNALTVQAHTDTEVDVTAVVNSINKPVDATFVRANTHITTLAEVGDTTTTTGGSIAVDAQTDARINAAADAKNTGGSGVGLSLAISETTSATTATLGGTAQALSGDVTVTANADIEESNSANAATLGNPSSISAKITNFKAGIQRNVVGGILAATGKINPTTADRLTSFLFPGIKEGKFNAAGAVAWTNGNNTATASIAPLADVRAQGGISVTSKITDQPGSSASAKTSSTGSAVGGSVAVGNFVNTATSYIGAGATVDAKGALLVDAQTHVPYPWQIDWEDPEEILNFLQGGVLDMFLSTYSINSAKGKSGIGLAVGVNLFDLGNTATAYVDEGAQLNTRYRAIPGLASQSVKVSAKNDVSLTGAVGILSTKFLGTSGGKAAIGGSVGLISIDTDASATIRGNATVNSANTVDVKAENLQRVVTVAEAGGSSDAVGVEGAVSVNTLSNTSLAAIDDDAVVEAGDDITVDASGDLENISVAGGVVATKGQVGIGFSVSVNTITSDVAAYIGNFDPLGLDLVPALGHISTTGQVNLVALSDISQGAYSVAGALATDSKAQTDMPAGASDTQDGSGSGTASKAGKGKFGVAVSADVSINDITADTNAYLADGANITQATAADLDATNKLALSALSGAVTISTQQSGNGLAGSYAQNSLAGTTAAYVDDATLALTGPLSADAHTTGTIETLSASVAGTKGKVGVAGSVSINAIDNLTKSYLNHVLLTGVSTVGLTALDDSTIRAIAGAIAFGGKAGIGLSFSWNQLDNDTESWIADSDVDATGLVTVAATTDNSIDTISAAIGASKGTMAAAAAVTINTIDNRTQSWIAGTRGGDGVDSAAGIALQSTDSSRIYGLAGALGASTQTAGVGVAFAWNDVDNLIDARLKHNANAESTAGDITVKADSTTRIEGIAAAGGVASKAGVAGAGSVVQARNTVKAGIEAGSTAIADGNVHVGASDDVELFSLAGNVSGGGKVGIGASASVLITDNTVEARLDGSATGRGKRAALDLPTGAKDSAGNRLTESTRGVAVTATSHEDIETIAAGGSGGGSAGVAGSATVTDLTETTTAAIGSGATVNPLDDGAATQDVTVRASDETTLLGVAGAVAFGGSGGVGAGAEVGLIGKTTTASIAGNVKANDTVTVEARSTEDITSVAASLSAGGSAGIAGSASVYVVDIDTVGDIADAATVHSDGNVIVSADDDNEIDMIAGNGAFGGSAGVGASAAVAVIDKTVTARVGDGATVDALGQAAGVTVADGSFATGYTANGSDEGEISAPAASNPDGSDSQALTGQRVASRGTTAGFTGLAVTATNKDDIETISATGAAAGSAAITLAGDVNVITTHTTAEIGNNAQINQNTGAAAGQSVLVAAGNDHYQMGIAGSASGAGAVGIGAGADVLVAKHTTEARVGDSADLRARKDVSVEAHGKEEILSIAAGLGVGGTVGVAGSTSVVSITNVTSATTGTGSVVDADGNVRIVATDDTETDVIDGTLAAGFGAAGVGGAVGVTRIEKDTTAGVGAGATVNARGNGTGMMQALSGNDLTDRDAITGLMVEANSSEDLFSVAASGAGGFYAGVSGAVTVTSLDSDTTAVIGSGALINQGVTGASGTQDVNLSAKNHAKVDAYTGSLALGAVGAAGGVDVGTVKNDTTALIDDSAQVSAARDVDVNALTSADIDSITVSAAGGLGAIAGGVSVYSVGSGLDSEGRDRLKSDSGDFGDVNSYADDQATDGSINSLLAGSDDARIRDAGNQSQAARAGVTISGDLAGANTAGTTATIGDANITSGGAIDVDARQDIDVKVLAGGASVGGVGLGAGVGVVSINAGTAADVAALATLASGGPLSVSAHTHTVSDLTGFAGSYGGLAIDAAVAVVTDNSSTRAALGDGVQILSATGATVSASDDRRAESEAVGVSVAGGAAVGASVATATLGGATTASAGDNLQVGQSVGTVGSLAVSADSSTTAKANSIAGKAGIGLAASGSVATAKTTPTISATIGDTSRITVTGSVGVTATGRTQADADALGVNVAGGVGIGASVATAAAAPDIDAGIGAGARIRAADLAIAATQAVLGSGTTAYAVGAAGGLLAGVNATYAESHNDGTVDAALGDNGDLIVANSVAVAASNTTRQRTDVTGVSLGALAAGATIAEANANTHTLASLGNGVQVASLGGMTGLISVTATGKDDNVATAVSGSGGIVSGSAASVSTASTSHTAARLGNGDATHSLNASTLTLKADHTTQFNGKVDSVSASAVGASGSSARHTVNSTVEATVADNARVNAHHVDIDANNRAHKFWWGAGSLAADAAANADTVAWNIQSGSGGALNAAAGSSHSTVTLNTVARIGQGAQVHVLMPALGEGTFHLDAFNQVIGHDKSKLDSGGLVAIALTETHFTATGNATAEFGANAKVTSDLGDIRAGTRAEVDLDTRASSDTYGLAGAPQGEAYSIWTGNNNAIVNTGARLLADQGGVHLGGGQASDGTRTDIEADSEVRLWNKTAFPINSDPDAQTRVTSNASVQLLGTASIETASDIALAADKGKIDANHIGIGKDIYREAASGIVSGISNAFGGDDVSFDITGGETVVGGTSTARIDGTALAGIHRFESLTLEYELVDANGNVVATPVQGADGRVLWRLKATATDGVSYTIDPAVGLAAAIQKRIDKLRSLMEQYAADPVAVGAYESEIKFLQFKLVELGLASGDPNGSNFNTGNWNNPSPKAVKQEEIDQTEARIDNLGNDIVATTDSASTSTDSALSAQSTLTGNAGTVVVKADSINGNNTTVRSTLAQMANFNAADADYLSLISLQSTATTLRGDINTLQGQLATDRSALAASNTTLDTLLGNIASRQSQIDTLLASGGAQSQIDALRAANDADRSTATTELGVANSLLNGIAGKSSQLDQKAATLSSTYTTIDGLQTTLRSRFAGGSDATRVATVASLQSSNTGLRSDVSTLAGGIDSAEDTVGSASTAVAGNLATVQSLETDLGNAQSSLVSLEAQLPGLSDVPANGPIADFIHVDDITVRLGNIDVTADNLIGSGALRAPGDAKISIVNNTPDFLVLGKLTVDSDSGGEVRQNGFLINDTNEIRRINANNLAPSLTLETKHNAAGLPEIEVISNYDPNSAKNANLPAPSPDIQLSDDVSNPLGLVRVYSQAGSIYVDGDIRAAQVDVRADNGDFVQSFVDGFYHSSGDPAANVQGGQTSTPAGKGIVANGSVFISARYLNINGLVQSGIDTWAITLPTTPVLTGPASLFGLSQATLDQLVVNWKNHGGPKYTTLNAASGTVQFNAELNRIEASAGYADADIQSAGWAQRTSAFGGLYPLISDYGNIGASYDPSVAGGRFVLDGEAVKGGYIQLYGQILNTSNGGARLKVLDGFGQITVTNPTDRAVVVNNLSTGTDADGSGRGIKGVIDITDIQQVSTADGSVDAIHTVLTRENGVVTLDQTGRWEGSVFNPNYRFTGADAAASDGRNTAYNPQSGLRYVWTTATDKSTNTYWQFSGTQFLGISALRTQPSGTVESKSGPFTTGTRRLDDGTYLVRDTSLTGTPLKTTSSTKTTSDYWTKTKEWTNCNWWTICIAQDYHSKWTQTTGTTTINTFSLKADYPIAVEFSGRDTGLVAINSKSDVVINGLINNRFGDTSVTAGVNPGLVKAGQSIVQGDNGLITGRSLNLAASRNIGLADTPLDIDLNGATLNAAVAEGNLALRQANGDLTIGLVSAGGDANAGLGRVLLAADGNLVMAGPLSSVSGNRITLVSDNGAIGSAAAPVQLKAGYTDMLTQRGGYGVSAAARGDIFLDSLGWIGNPEGDLLVSQIASATGDVQLRTPGRIIDNNPFETRDERTYNQLLTLWEDLALLENTTRNAEKQQAAIAAFEAGASQDYRSYWQIRNQQADPSAFDPNHQVTLSAAQEQAMRDDLARQGKTQGQIDAFVLNYTASKTAEYQALHQKLYVTPAYEGLVPAGYQDGFAYAATQAERDAHLKGSSWSEHELGIALSPGLLKEVTDTNPIIKAPNVTGINVALLAGKGVGETGQSRQIDLTQNPGLISDDDKVALAAAERGDLSIDASGVATVTQRKPVVVGGNGLLTVTDAAGNAVAGDVFLASETSVNVAAILATGETRLKAVGDITHGAGPGVASFMASSLILESAKGGIGSALQPVLVQLGDSDPLVARADGDIFITQLGHDLSVDTLYSRAGIWLTAPGSILDAFDTDDTNIRAAHLTMTAGGSLGTAGNFLDLGLGPRLASDTDNTGWLTASAGTGAFLRSPLLPLILHQVDAGTELRVIGATDVVVDGAVTAPVSIDIAAGDDVRFAGGQLASDTVAVSAGSDGSGNVVGSPTAGADIVATTSAFVTAPQGIGSEAPLEVRTPQLDLQADTMDVVARPVTPAQPLTVNATGVGGGLATNVTLDLASSSSVTLGQLIAHTSQTTATTPLFTVLDGQLGDHAAFYTPAFAIRVDHHDRRFQPGFDVRAFTLSGKYDMVVTPESALIGAYIITKNPRKVVFSNPGGVADLRSRGQLNALDHQSKNDKSNRVATGAAENYASAAGGLVFVDPGVFECGKPGEPNACTEDN</sequence>
<dbReference type="SMART" id="SM00912">
    <property type="entry name" value="Haemagg_act"/>
    <property type="match status" value="1"/>
</dbReference>